<dbReference type="OrthoDB" id="2906425at2759"/>
<proteinExistence type="predicted"/>
<dbReference type="Pfam" id="PF01633">
    <property type="entry name" value="Choline_kinase"/>
    <property type="match status" value="1"/>
</dbReference>
<keyword evidence="2" id="KW-1185">Reference proteome</keyword>
<dbReference type="PANTHER" id="PTHR21310:SF15">
    <property type="entry name" value="AMINOGLYCOSIDE PHOSPHOTRANSFERASE DOMAIN-CONTAINING PROTEIN"/>
    <property type="match status" value="1"/>
</dbReference>
<evidence type="ECO:0000313" key="2">
    <source>
        <dbReference type="Proteomes" id="UP000800200"/>
    </source>
</evidence>
<organism evidence="1 2">
    <name type="scientific">Zopfia rhizophila CBS 207.26</name>
    <dbReference type="NCBI Taxonomy" id="1314779"/>
    <lineage>
        <taxon>Eukaryota</taxon>
        <taxon>Fungi</taxon>
        <taxon>Dikarya</taxon>
        <taxon>Ascomycota</taxon>
        <taxon>Pezizomycotina</taxon>
        <taxon>Dothideomycetes</taxon>
        <taxon>Dothideomycetes incertae sedis</taxon>
        <taxon>Zopfiaceae</taxon>
        <taxon>Zopfia</taxon>
    </lineage>
</organism>
<dbReference type="AlphaFoldDB" id="A0A6A6DM84"/>
<name>A0A6A6DM84_9PEZI</name>
<accession>A0A6A6DM84</accession>
<dbReference type="PANTHER" id="PTHR21310">
    <property type="entry name" value="AMINOGLYCOSIDE PHOSPHOTRANSFERASE-RELATED-RELATED"/>
    <property type="match status" value="1"/>
</dbReference>
<reference evidence="1" key="1">
    <citation type="journal article" date="2020" name="Stud. Mycol.">
        <title>101 Dothideomycetes genomes: a test case for predicting lifestyles and emergence of pathogens.</title>
        <authorList>
            <person name="Haridas S."/>
            <person name="Albert R."/>
            <person name="Binder M."/>
            <person name="Bloem J."/>
            <person name="Labutti K."/>
            <person name="Salamov A."/>
            <person name="Andreopoulos B."/>
            <person name="Baker S."/>
            <person name="Barry K."/>
            <person name="Bills G."/>
            <person name="Bluhm B."/>
            <person name="Cannon C."/>
            <person name="Castanera R."/>
            <person name="Culley D."/>
            <person name="Daum C."/>
            <person name="Ezra D."/>
            <person name="Gonzalez J."/>
            <person name="Henrissat B."/>
            <person name="Kuo A."/>
            <person name="Liang C."/>
            <person name="Lipzen A."/>
            <person name="Lutzoni F."/>
            <person name="Magnuson J."/>
            <person name="Mondo S."/>
            <person name="Nolan M."/>
            <person name="Ohm R."/>
            <person name="Pangilinan J."/>
            <person name="Park H.-J."/>
            <person name="Ramirez L."/>
            <person name="Alfaro M."/>
            <person name="Sun H."/>
            <person name="Tritt A."/>
            <person name="Yoshinaga Y."/>
            <person name="Zwiers L.-H."/>
            <person name="Turgeon B."/>
            <person name="Goodwin S."/>
            <person name="Spatafora J."/>
            <person name="Crous P."/>
            <person name="Grigoriev I."/>
        </authorList>
    </citation>
    <scope>NUCLEOTIDE SEQUENCE</scope>
    <source>
        <strain evidence="1">CBS 207.26</strain>
    </source>
</reference>
<evidence type="ECO:0008006" key="3">
    <source>
        <dbReference type="Google" id="ProtNLM"/>
    </source>
</evidence>
<dbReference type="InterPro" id="IPR051678">
    <property type="entry name" value="AGP_Transferase"/>
</dbReference>
<gene>
    <name evidence="1" type="ORF">K469DRAFT_717974</name>
</gene>
<dbReference type="Gene3D" id="3.90.1200.10">
    <property type="match status" value="1"/>
</dbReference>
<sequence length="100" mass="11919">MDSLVESQRAIVVQELERHLTWTAIFEDRRTVRPRYRASRITFRDDWNLPSSETEEFVFCHNDLSQKNVIVDPCSLKVAATIDWEYAGFHPDFFEHLFLE</sequence>
<dbReference type="InterPro" id="IPR011009">
    <property type="entry name" value="Kinase-like_dom_sf"/>
</dbReference>
<dbReference type="Proteomes" id="UP000800200">
    <property type="component" value="Unassembled WGS sequence"/>
</dbReference>
<protein>
    <recommendedName>
        <fullName evidence="3">Aminoglycoside phosphotransferase domain-containing protein</fullName>
    </recommendedName>
</protein>
<dbReference type="EMBL" id="ML994673">
    <property type="protein sequence ID" value="KAF2178736.1"/>
    <property type="molecule type" value="Genomic_DNA"/>
</dbReference>
<evidence type="ECO:0000313" key="1">
    <source>
        <dbReference type="EMBL" id="KAF2178736.1"/>
    </source>
</evidence>
<dbReference type="SUPFAM" id="SSF56112">
    <property type="entry name" value="Protein kinase-like (PK-like)"/>
    <property type="match status" value="1"/>
</dbReference>